<organism evidence="2 3">
    <name type="scientific">Hungatella hathewayi</name>
    <dbReference type="NCBI Taxonomy" id="154046"/>
    <lineage>
        <taxon>Bacteria</taxon>
        <taxon>Bacillati</taxon>
        <taxon>Bacillota</taxon>
        <taxon>Clostridia</taxon>
        <taxon>Lachnospirales</taxon>
        <taxon>Lachnospiraceae</taxon>
        <taxon>Hungatella</taxon>
    </lineage>
</organism>
<dbReference type="EMBL" id="CYZE01000009">
    <property type="protein sequence ID" value="CUO63200.1"/>
    <property type="molecule type" value="Genomic_DNA"/>
</dbReference>
<proteinExistence type="predicted"/>
<keyword evidence="1" id="KW-0472">Membrane</keyword>
<evidence type="ECO:0000256" key="1">
    <source>
        <dbReference type="SAM" id="Phobius"/>
    </source>
</evidence>
<feature type="transmembrane region" description="Helical" evidence="1">
    <location>
        <begin position="33"/>
        <end position="53"/>
    </location>
</feature>
<evidence type="ECO:0000313" key="2">
    <source>
        <dbReference type="EMBL" id="CUO63200.1"/>
    </source>
</evidence>
<gene>
    <name evidence="2" type="ORF">ERS852407_03419</name>
</gene>
<reference evidence="2 3" key="1">
    <citation type="submission" date="2015-09" db="EMBL/GenBank/DDBJ databases">
        <authorList>
            <consortium name="Pathogen Informatics"/>
        </authorList>
    </citation>
    <scope>NUCLEOTIDE SEQUENCE [LARGE SCALE GENOMIC DNA]</scope>
    <source>
        <strain evidence="2 3">2789STDY5608850</strain>
    </source>
</reference>
<name>A0A174GQK1_9FIRM</name>
<dbReference type="Proteomes" id="UP000095651">
    <property type="component" value="Unassembled WGS sequence"/>
</dbReference>
<sequence>MNLYKLTYKIKYSKLILYKNNKNITELNYMEVIYSRILSFFLIAAIFLMALGIQKEPFIVEWDCQIS</sequence>
<keyword evidence="1" id="KW-0812">Transmembrane</keyword>
<evidence type="ECO:0000313" key="3">
    <source>
        <dbReference type="Proteomes" id="UP000095651"/>
    </source>
</evidence>
<keyword evidence="1" id="KW-1133">Transmembrane helix</keyword>
<dbReference type="AlphaFoldDB" id="A0A174GQK1"/>
<protein>
    <submittedName>
        <fullName evidence="2">Uncharacterized protein</fullName>
    </submittedName>
</protein>
<accession>A0A174GQK1</accession>